<keyword evidence="4 11" id="KW-0378">Hydrolase</keyword>
<dbReference type="InterPro" id="IPR026533">
    <property type="entry name" value="NTPase/PRRC1"/>
</dbReference>
<dbReference type="GO" id="GO:0103023">
    <property type="term" value="F:ITPase activity"/>
    <property type="evidence" value="ECO:0007669"/>
    <property type="project" value="UniProtKB-EC"/>
</dbReference>
<dbReference type="SUPFAM" id="SSF52972">
    <property type="entry name" value="ITPase-like"/>
    <property type="match status" value="1"/>
</dbReference>
<dbReference type="InterPro" id="IPR002786">
    <property type="entry name" value="Non_canon_purine_NTPase"/>
</dbReference>
<evidence type="ECO:0000256" key="10">
    <source>
        <dbReference type="ARBA" id="ARBA00060855"/>
    </source>
</evidence>
<keyword evidence="5 11" id="KW-0460">Magnesium</keyword>
<feature type="domain" description="Non-canonical purine NTP phosphatase/PRRC1" evidence="12">
    <location>
        <begin position="8"/>
        <end position="172"/>
    </location>
</feature>
<evidence type="ECO:0000256" key="2">
    <source>
        <dbReference type="ARBA" id="ARBA00022723"/>
    </source>
</evidence>
<dbReference type="InterPro" id="IPR050299">
    <property type="entry name" value="YjjX_NTPase"/>
</dbReference>
<feature type="binding site" evidence="11">
    <location>
        <begin position="69"/>
        <end position="70"/>
    </location>
    <ligand>
        <name>substrate</name>
    </ligand>
</feature>
<dbReference type="NCBIfam" id="TIGR00258">
    <property type="entry name" value="inosine/xanthosine triphosphatase"/>
    <property type="match status" value="1"/>
</dbReference>
<evidence type="ECO:0000256" key="4">
    <source>
        <dbReference type="ARBA" id="ARBA00022801"/>
    </source>
</evidence>
<dbReference type="PANTHER" id="PTHR34699:SF2">
    <property type="entry name" value="NON-CANONICAL PURINE NTP PHOSPHATASE_PRRC1 DOMAIN-CONTAINING PROTEIN"/>
    <property type="match status" value="1"/>
</dbReference>
<evidence type="ECO:0000256" key="9">
    <source>
        <dbReference type="ARBA" id="ARBA00048781"/>
    </source>
</evidence>
<accession>A0A7X8SIA0</accession>
<comment type="catalytic activity">
    <reaction evidence="8 11">
        <text>ITP + H2O = IDP + phosphate + H(+)</text>
        <dbReference type="Rhea" id="RHEA:28330"/>
        <dbReference type="ChEBI" id="CHEBI:15377"/>
        <dbReference type="ChEBI" id="CHEBI:15378"/>
        <dbReference type="ChEBI" id="CHEBI:43474"/>
        <dbReference type="ChEBI" id="CHEBI:58280"/>
        <dbReference type="ChEBI" id="CHEBI:61402"/>
        <dbReference type="EC" id="3.6.1.73"/>
    </reaction>
</comment>
<dbReference type="GO" id="GO:0009117">
    <property type="term" value="P:nucleotide metabolic process"/>
    <property type="evidence" value="ECO:0007669"/>
    <property type="project" value="UniProtKB-KW"/>
</dbReference>
<dbReference type="GO" id="GO:0000166">
    <property type="term" value="F:nucleotide binding"/>
    <property type="evidence" value="ECO:0007669"/>
    <property type="project" value="UniProtKB-KW"/>
</dbReference>
<name>A0A7X8SIA0_9BACT</name>
<evidence type="ECO:0000313" key="14">
    <source>
        <dbReference type="Proteomes" id="UP000585050"/>
    </source>
</evidence>
<comment type="caution">
    <text evidence="11">Lacks conserved residue(s) required for the propagation of feature annotation.</text>
</comment>
<keyword evidence="14" id="KW-1185">Reference proteome</keyword>
<dbReference type="Pfam" id="PF01931">
    <property type="entry name" value="NTPase_I-T"/>
    <property type="match status" value="1"/>
</dbReference>
<dbReference type="EMBL" id="JABAIL010000002">
    <property type="protein sequence ID" value="NLR90735.1"/>
    <property type="molecule type" value="Genomic_DNA"/>
</dbReference>
<evidence type="ECO:0000256" key="11">
    <source>
        <dbReference type="HAMAP-Rule" id="MF_00648"/>
    </source>
</evidence>
<reference evidence="13 14" key="1">
    <citation type="submission" date="2020-04" db="EMBL/GenBank/DDBJ databases">
        <title>Flammeovirga sp. SR4, a novel species isolated from seawater.</title>
        <authorList>
            <person name="Wang X."/>
        </authorList>
    </citation>
    <scope>NUCLEOTIDE SEQUENCE [LARGE SCALE GENOMIC DNA]</scope>
    <source>
        <strain evidence="13 14">SR4</strain>
    </source>
</reference>
<keyword evidence="6 11" id="KW-0546">Nucleotide metabolism</keyword>
<sequence>MNKKIIVASKNPVKINASLEGMQKILPNEQFEVIGVDVPSGVSDQPMTSKETWQGALNRAMNAKSEIPEAEYWVGMEGGIDKDEDGKMYAFAWMCVIDQNDAIGKGQTGVFYLPSKVQQLVEEGIELGYANDQVFNENGSKRKGGAVGSLTFGALGRTEYYVQALVLAMIPLVNPNLYPKE</sequence>
<dbReference type="InterPro" id="IPR029001">
    <property type="entry name" value="ITPase-like_fam"/>
</dbReference>
<dbReference type="RefSeq" id="WP_168881452.1">
    <property type="nucleotide sequence ID" value="NZ_JABAIL010000002.1"/>
</dbReference>
<proteinExistence type="inferred from homology"/>
<dbReference type="HAMAP" id="MF_00648">
    <property type="entry name" value="Non_canon_purine_NTPase_YjjX"/>
    <property type="match status" value="1"/>
</dbReference>
<evidence type="ECO:0000256" key="3">
    <source>
        <dbReference type="ARBA" id="ARBA00022741"/>
    </source>
</evidence>
<evidence type="ECO:0000256" key="6">
    <source>
        <dbReference type="ARBA" id="ARBA00023080"/>
    </source>
</evidence>
<evidence type="ECO:0000256" key="5">
    <source>
        <dbReference type="ARBA" id="ARBA00022842"/>
    </source>
</evidence>
<dbReference type="GO" id="GO:0006772">
    <property type="term" value="P:thiamine metabolic process"/>
    <property type="evidence" value="ECO:0007669"/>
    <property type="project" value="TreeGrafter"/>
</dbReference>
<dbReference type="GO" id="GO:0046872">
    <property type="term" value="F:metal ion binding"/>
    <property type="evidence" value="ECO:0007669"/>
    <property type="project" value="UniProtKB-KW"/>
</dbReference>
<dbReference type="EC" id="3.6.1.73" evidence="11"/>
<comment type="similarity">
    <text evidence="10 11">Belongs to the YjjX NTPase family.</text>
</comment>
<protein>
    <recommendedName>
        <fullName evidence="11">Probable inosine/xanthosine triphosphatase</fullName>
        <shortName evidence="11">ITPase/XTPase</shortName>
        <ecNumber evidence="11">3.6.1.73</ecNumber>
    </recommendedName>
    <alternativeName>
        <fullName evidence="11">Non-canonical purine NTP phosphatase</fullName>
    </alternativeName>
    <alternativeName>
        <fullName evidence="11">Non-standard purine NTP phosphatase</fullName>
    </alternativeName>
    <alternativeName>
        <fullName evidence="11">Nucleoside-triphosphate phosphatase</fullName>
        <shortName evidence="11">NTPase</shortName>
    </alternativeName>
</protein>
<dbReference type="PANTHER" id="PTHR34699">
    <property type="match status" value="1"/>
</dbReference>
<dbReference type="Proteomes" id="UP000585050">
    <property type="component" value="Unassembled WGS sequence"/>
</dbReference>
<organism evidence="13 14">
    <name type="scientific">Flammeovirga agarivorans</name>
    <dbReference type="NCBI Taxonomy" id="2726742"/>
    <lineage>
        <taxon>Bacteria</taxon>
        <taxon>Pseudomonadati</taxon>
        <taxon>Bacteroidota</taxon>
        <taxon>Cytophagia</taxon>
        <taxon>Cytophagales</taxon>
        <taxon>Flammeovirgaceae</taxon>
        <taxon>Flammeovirga</taxon>
    </lineage>
</organism>
<evidence type="ECO:0000256" key="1">
    <source>
        <dbReference type="ARBA" id="ARBA00001936"/>
    </source>
</evidence>
<comment type="function">
    <text evidence="11">Phosphatase that hydrolyzes non-canonical purine nucleotides such as XTP and ITP to their respective diphosphate derivatives. Probably excludes non-canonical purines from DNA/RNA precursor pool, thus preventing their incorporation into DNA/RNA and avoiding chromosomal lesions.</text>
</comment>
<evidence type="ECO:0000259" key="12">
    <source>
        <dbReference type="Pfam" id="PF01931"/>
    </source>
</evidence>
<dbReference type="FunFam" id="3.90.950.10:FF:000002">
    <property type="entry name" value="Inosine/xanthosine triphosphatase"/>
    <property type="match status" value="1"/>
</dbReference>
<evidence type="ECO:0000313" key="13">
    <source>
        <dbReference type="EMBL" id="NLR90735.1"/>
    </source>
</evidence>
<keyword evidence="7 11" id="KW-0464">Manganese</keyword>
<gene>
    <name evidence="13" type="primary">yjjX</name>
    <name evidence="13" type="ORF">HGP29_05940</name>
</gene>
<evidence type="ECO:0000256" key="8">
    <source>
        <dbReference type="ARBA" id="ARBA00048174"/>
    </source>
</evidence>
<comment type="caution">
    <text evidence="13">The sequence shown here is derived from an EMBL/GenBank/DDBJ whole genome shotgun (WGS) entry which is preliminary data.</text>
</comment>
<evidence type="ECO:0000256" key="7">
    <source>
        <dbReference type="ARBA" id="ARBA00023211"/>
    </source>
</evidence>
<keyword evidence="3 11" id="KW-0547">Nucleotide-binding</keyword>
<comment type="cofactor">
    <cofactor evidence="11">
        <name>Mg(2+)</name>
        <dbReference type="ChEBI" id="CHEBI:18420"/>
    </cofactor>
    <cofactor evidence="11">
        <name>Mn(2+)</name>
        <dbReference type="ChEBI" id="CHEBI:29035"/>
    </cofactor>
    <text evidence="11">Binds 1 divalent metal cation per subunit; can use either Mg(2+) or Mn(2+).</text>
</comment>
<comment type="cofactor">
    <cofactor evidence="1">
        <name>Mn(2+)</name>
        <dbReference type="ChEBI" id="CHEBI:29035"/>
    </cofactor>
</comment>
<comment type="catalytic activity">
    <reaction evidence="9 11">
        <text>XTP + H2O = XDP + phosphate + H(+)</text>
        <dbReference type="Rhea" id="RHEA:28406"/>
        <dbReference type="ChEBI" id="CHEBI:15377"/>
        <dbReference type="ChEBI" id="CHEBI:15378"/>
        <dbReference type="ChEBI" id="CHEBI:43474"/>
        <dbReference type="ChEBI" id="CHEBI:59884"/>
        <dbReference type="ChEBI" id="CHEBI:61314"/>
        <dbReference type="EC" id="3.6.1.73"/>
    </reaction>
</comment>
<dbReference type="Gene3D" id="3.90.950.10">
    <property type="match status" value="1"/>
</dbReference>
<feature type="binding site" evidence="11">
    <location>
        <position position="69"/>
    </location>
    <ligand>
        <name>Mg(2+)</name>
        <dbReference type="ChEBI" id="CHEBI:18420"/>
    </ligand>
</feature>
<comment type="subunit">
    <text evidence="11">Homodimer.</text>
</comment>
<keyword evidence="2 11" id="KW-0479">Metal-binding</keyword>
<dbReference type="NCBIfam" id="NF003459">
    <property type="entry name" value="PRK05074.1"/>
    <property type="match status" value="1"/>
</dbReference>
<dbReference type="AlphaFoldDB" id="A0A7X8SIA0"/>